<proteinExistence type="predicted"/>
<dbReference type="EMBL" id="MU001633">
    <property type="protein sequence ID" value="KAF2485433.1"/>
    <property type="molecule type" value="Genomic_DNA"/>
</dbReference>
<feature type="compositionally biased region" description="Basic and acidic residues" evidence="1">
    <location>
        <begin position="371"/>
        <end position="381"/>
    </location>
</feature>
<evidence type="ECO:0000313" key="3">
    <source>
        <dbReference type="Proteomes" id="UP000799767"/>
    </source>
</evidence>
<dbReference type="Proteomes" id="UP000799767">
    <property type="component" value="Unassembled WGS sequence"/>
</dbReference>
<dbReference type="OrthoDB" id="5430106at2759"/>
<feature type="compositionally biased region" description="Basic and acidic residues" evidence="1">
    <location>
        <begin position="98"/>
        <end position="119"/>
    </location>
</feature>
<evidence type="ECO:0000256" key="1">
    <source>
        <dbReference type="SAM" id="MobiDB-lite"/>
    </source>
</evidence>
<feature type="compositionally biased region" description="Polar residues" evidence="1">
    <location>
        <begin position="492"/>
        <end position="502"/>
    </location>
</feature>
<organism evidence="2 3">
    <name type="scientific">Neohortaea acidophila</name>
    <dbReference type="NCBI Taxonomy" id="245834"/>
    <lineage>
        <taxon>Eukaryota</taxon>
        <taxon>Fungi</taxon>
        <taxon>Dikarya</taxon>
        <taxon>Ascomycota</taxon>
        <taxon>Pezizomycotina</taxon>
        <taxon>Dothideomycetes</taxon>
        <taxon>Dothideomycetidae</taxon>
        <taxon>Mycosphaerellales</taxon>
        <taxon>Teratosphaeriaceae</taxon>
        <taxon>Neohortaea</taxon>
    </lineage>
</organism>
<feature type="compositionally biased region" description="Polar residues" evidence="1">
    <location>
        <begin position="617"/>
        <end position="646"/>
    </location>
</feature>
<feature type="region of interest" description="Disordered" evidence="1">
    <location>
        <begin position="1"/>
        <end position="119"/>
    </location>
</feature>
<gene>
    <name evidence="2" type="ORF">BDY17DRAFT_293597</name>
</gene>
<feature type="compositionally biased region" description="Polar residues" evidence="1">
    <location>
        <begin position="679"/>
        <end position="688"/>
    </location>
</feature>
<accession>A0A6A6Q180</accession>
<feature type="compositionally biased region" description="Polar residues" evidence="1">
    <location>
        <begin position="155"/>
        <end position="172"/>
    </location>
</feature>
<evidence type="ECO:0000313" key="2">
    <source>
        <dbReference type="EMBL" id="KAF2485433.1"/>
    </source>
</evidence>
<feature type="compositionally biased region" description="Acidic residues" evidence="1">
    <location>
        <begin position="318"/>
        <end position="328"/>
    </location>
</feature>
<dbReference type="GeneID" id="54474013"/>
<sequence>MHPVSPRPSLPAHLSFQQPSSADHATRRPSLMKRQSSQSSHNSRHAQLSPSSTGEWESQPARHHVKPARKTKIVLPRAHGSARNLAKLAQQAPLHTPTTEEPRRLSRPRLPKDSDSEIRLPRSLEDQRIPPLRRNLTAHQLPRNLSHTKLKKNLSHGQLTKLALNSTANRRPSSPVGKIRNKRPKSADMAGLEKDLHQQEVELAQHHQDHRQAFKKVDFAVGSSDGGSDAEDLPQMEGQGLQEDEWTDQSTSASPYSTRQNTANNSRRASVVAERPLDRKATSNAAKSHDYISHQAQQSKRRQAPPEVDGTPAQGYDNADEAVVEDDVPSPQSTPLPREGDMKDGAAQKIEPAEAALITRQPQISFSGGTKEPRNPAERHLLARSNNNPAPALVSNISALNARRDQGSPAQSMASAPSRTAGDEPLDPEQEELVSRFVPSGSHPSGGSGANTTSTTPKTGSIHTPDSDNMPVERHKDRGSPSFGIGPVTPDSAPSLSSSAQTPGFWRSRNEERMMNEKAIAEMEDAGKMAPIIPAHVFDRRNESLKSYLNLAALGGDSRGGLSTPTGLSMGPEIFQGRFKAVNTELKVVQRFRDPVGESVARLFLCKERDMGKLRTSKASPAKQQATKLRVSKSSTTLPRQASRLATSTSPPESPSPHKPAMTSAKSATSLKRSDSRPSKVTFSQASPTMRDMGDEAEGQDADAIARQLWEKMTA</sequence>
<reference evidence="2" key="1">
    <citation type="journal article" date="2020" name="Stud. Mycol.">
        <title>101 Dothideomycetes genomes: a test case for predicting lifestyles and emergence of pathogens.</title>
        <authorList>
            <person name="Haridas S."/>
            <person name="Albert R."/>
            <person name="Binder M."/>
            <person name="Bloem J."/>
            <person name="Labutti K."/>
            <person name="Salamov A."/>
            <person name="Andreopoulos B."/>
            <person name="Baker S."/>
            <person name="Barry K."/>
            <person name="Bills G."/>
            <person name="Bluhm B."/>
            <person name="Cannon C."/>
            <person name="Castanera R."/>
            <person name="Culley D."/>
            <person name="Daum C."/>
            <person name="Ezra D."/>
            <person name="Gonzalez J."/>
            <person name="Henrissat B."/>
            <person name="Kuo A."/>
            <person name="Liang C."/>
            <person name="Lipzen A."/>
            <person name="Lutzoni F."/>
            <person name="Magnuson J."/>
            <person name="Mondo S."/>
            <person name="Nolan M."/>
            <person name="Ohm R."/>
            <person name="Pangilinan J."/>
            <person name="Park H.-J."/>
            <person name="Ramirez L."/>
            <person name="Alfaro M."/>
            <person name="Sun H."/>
            <person name="Tritt A."/>
            <person name="Yoshinaga Y."/>
            <person name="Zwiers L.-H."/>
            <person name="Turgeon B."/>
            <person name="Goodwin S."/>
            <person name="Spatafora J."/>
            <person name="Crous P."/>
            <person name="Grigoriev I."/>
        </authorList>
    </citation>
    <scope>NUCLEOTIDE SEQUENCE</scope>
    <source>
        <strain evidence="2">CBS 113389</strain>
    </source>
</reference>
<name>A0A6A6Q180_9PEZI</name>
<feature type="region of interest" description="Disordered" evidence="1">
    <location>
        <begin position="137"/>
        <end position="188"/>
    </location>
</feature>
<keyword evidence="3" id="KW-1185">Reference proteome</keyword>
<feature type="region of interest" description="Disordered" evidence="1">
    <location>
        <begin position="220"/>
        <end position="510"/>
    </location>
</feature>
<feature type="compositionally biased region" description="Polar residues" evidence="1">
    <location>
        <begin position="46"/>
        <end position="56"/>
    </location>
</feature>
<feature type="compositionally biased region" description="Basic and acidic residues" evidence="1">
    <location>
        <begin position="275"/>
        <end position="292"/>
    </location>
</feature>
<feature type="compositionally biased region" description="Basic residues" evidence="1">
    <location>
        <begin position="61"/>
        <end position="72"/>
    </location>
</feature>
<feature type="compositionally biased region" description="Polar residues" evidence="1">
    <location>
        <begin position="248"/>
        <end position="268"/>
    </location>
</feature>
<feature type="compositionally biased region" description="Polar residues" evidence="1">
    <location>
        <begin position="384"/>
        <end position="399"/>
    </location>
</feature>
<feature type="region of interest" description="Disordered" evidence="1">
    <location>
        <begin position="613"/>
        <end position="715"/>
    </location>
</feature>
<protein>
    <submittedName>
        <fullName evidence="2">Uncharacterized protein</fullName>
    </submittedName>
</protein>
<feature type="compositionally biased region" description="Polar residues" evidence="1">
    <location>
        <begin position="408"/>
        <end position="418"/>
    </location>
</feature>
<dbReference type="RefSeq" id="XP_033592002.1">
    <property type="nucleotide sequence ID" value="XM_033733011.1"/>
</dbReference>
<dbReference type="AlphaFoldDB" id="A0A6A6Q180"/>